<evidence type="ECO:0000313" key="1">
    <source>
        <dbReference type="EMBL" id="KAK7683432.1"/>
    </source>
</evidence>
<reference evidence="1 2" key="1">
    <citation type="submission" date="2022-09" db="EMBL/GenBank/DDBJ databases">
        <authorList>
            <person name="Palmer J.M."/>
        </authorList>
    </citation>
    <scope>NUCLEOTIDE SEQUENCE [LARGE SCALE GENOMIC DNA]</scope>
    <source>
        <strain evidence="1 2">DSM 7382</strain>
    </source>
</reference>
<organism evidence="1 2">
    <name type="scientific">Cerrena zonata</name>
    <dbReference type="NCBI Taxonomy" id="2478898"/>
    <lineage>
        <taxon>Eukaryota</taxon>
        <taxon>Fungi</taxon>
        <taxon>Dikarya</taxon>
        <taxon>Basidiomycota</taxon>
        <taxon>Agaricomycotina</taxon>
        <taxon>Agaricomycetes</taxon>
        <taxon>Polyporales</taxon>
        <taxon>Cerrenaceae</taxon>
        <taxon>Cerrena</taxon>
    </lineage>
</organism>
<dbReference type="AlphaFoldDB" id="A0AAW0FVS9"/>
<protein>
    <submittedName>
        <fullName evidence="1">Uncharacterized protein</fullName>
    </submittedName>
</protein>
<gene>
    <name evidence="1" type="ORF">QCA50_013263</name>
</gene>
<dbReference type="Proteomes" id="UP001385951">
    <property type="component" value="Unassembled WGS sequence"/>
</dbReference>
<accession>A0AAW0FVS9</accession>
<proteinExistence type="predicted"/>
<dbReference type="EMBL" id="JASBNA010000030">
    <property type="protein sequence ID" value="KAK7683432.1"/>
    <property type="molecule type" value="Genomic_DNA"/>
</dbReference>
<name>A0AAW0FVS9_9APHY</name>
<sequence>MVLHNLAAVRPLPHHIDSYLSAMDPTRITSSPRVVRYSKEFEKEMRERAIFLEPEIIHEMIEQEARIYYDMMKDEWYPYSPYVPTFEEHHSSPHSIRYNAYDGIPADQKEWIVYLVYMEEYKEYTDKIYITYWDQFKESYLKWFLVFSASVFVLYPPNTVRSLLHHKATELLDVVGSMFRFIDVALRGILDSLFLTDL</sequence>
<keyword evidence="2" id="KW-1185">Reference proteome</keyword>
<comment type="caution">
    <text evidence="1">The sequence shown here is derived from an EMBL/GenBank/DDBJ whole genome shotgun (WGS) entry which is preliminary data.</text>
</comment>
<evidence type="ECO:0000313" key="2">
    <source>
        <dbReference type="Proteomes" id="UP001385951"/>
    </source>
</evidence>